<dbReference type="InterPro" id="IPR053018">
    <property type="entry name" value="Elsinochrome_Biosynth-Asso"/>
</dbReference>
<dbReference type="STRING" id="41067.A0A2I2FA66"/>
<feature type="transmembrane region" description="Helical" evidence="1">
    <location>
        <begin position="31"/>
        <end position="53"/>
    </location>
</feature>
<dbReference type="AlphaFoldDB" id="A0A2I2FA66"/>
<evidence type="ECO:0000313" key="3">
    <source>
        <dbReference type="Proteomes" id="UP000234585"/>
    </source>
</evidence>
<feature type="transmembrane region" description="Helical" evidence="1">
    <location>
        <begin position="245"/>
        <end position="262"/>
    </location>
</feature>
<name>A0A2I2FA66_ASPCN</name>
<feature type="transmembrane region" description="Helical" evidence="1">
    <location>
        <begin position="176"/>
        <end position="195"/>
    </location>
</feature>
<gene>
    <name evidence="2" type="ORF">BDW47DRAFT_36738</name>
</gene>
<organism evidence="2 3">
    <name type="scientific">Aspergillus candidus</name>
    <dbReference type="NCBI Taxonomy" id="41067"/>
    <lineage>
        <taxon>Eukaryota</taxon>
        <taxon>Fungi</taxon>
        <taxon>Dikarya</taxon>
        <taxon>Ascomycota</taxon>
        <taxon>Pezizomycotina</taxon>
        <taxon>Eurotiomycetes</taxon>
        <taxon>Eurotiomycetidae</taxon>
        <taxon>Eurotiales</taxon>
        <taxon>Aspergillaceae</taxon>
        <taxon>Aspergillus</taxon>
        <taxon>Aspergillus subgen. Circumdati</taxon>
    </lineage>
</organism>
<dbReference type="PANTHER" id="PTHR37577">
    <property type="entry name" value="INTEGRAL MEMBRANE PROTEIN"/>
    <property type="match status" value="1"/>
</dbReference>
<dbReference type="GeneID" id="36525991"/>
<keyword evidence="3" id="KW-1185">Reference proteome</keyword>
<dbReference type="OrthoDB" id="5427664at2759"/>
<feature type="transmembrane region" description="Helical" evidence="1">
    <location>
        <begin position="140"/>
        <end position="164"/>
    </location>
</feature>
<protein>
    <submittedName>
        <fullName evidence="2">Uncharacterized protein</fullName>
    </submittedName>
</protein>
<proteinExistence type="predicted"/>
<dbReference type="RefSeq" id="XP_024671534.1">
    <property type="nucleotide sequence ID" value="XM_024818831.1"/>
</dbReference>
<feature type="transmembrane region" description="Helical" evidence="1">
    <location>
        <begin position="107"/>
        <end position="134"/>
    </location>
</feature>
<dbReference type="Proteomes" id="UP000234585">
    <property type="component" value="Unassembled WGS sequence"/>
</dbReference>
<reference evidence="2 3" key="1">
    <citation type="submission" date="2017-12" db="EMBL/GenBank/DDBJ databases">
        <authorList>
            <consortium name="DOE Joint Genome Institute"/>
            <person name="Haridas S."/>
            <person name="Kjaerbolling I."/>
            <person name="Vesth T.C."/>
            <person name="Frisvad J.C."/>
            <person name="Nybo J.L."/>
            <person name="Theobald S."/>
            <person name="Kuo A."/>
            <person name="Bowyer P."/>
            <person name="Matsuda Y."/>
            <person name="Mondo S."/>
            <person name="Lyhne E.K."/>
            <person name="Kogle M.E."/>
            <person name="Clum A."/>
            <person name="Lipzen A."/>
            <person name="Salamov A."/>
            <person name="Ngan C.Y."/>
            <person name="Daum C."/>
            <person name="Chiniquy J."/>
            <person name="Barry K."/>
            <person name="LaButti K."/>
            <person name="Simmons B.A."/>
            <person name="Magnuson J.K."/>
            <person name="Mortensen U.H."/>
            <person name="Larsen T.O."/>
            <person name="Grigoriev I.V."/>
            <person name="Baker S.E."/>
            <person name="Andersen M.R."/>
            <person name="Nordberg H.P."/>
            <person name="Cantor M.N."/>
            <person name="Hua S.X."/>
        </authorList>
    </citation>
    <scope>NUCLEOTIDE SEQUENCE [LARGE SCALE GENOMIC DNA]</scope>
    <source>
        <strain evidence="2 3">CBS 102.13</strain>
    </source>
</reference>
<keyword evidence="1" id="KW-1133">Transmembrane helix</keyword>
<keyword evidence="1" id="KW-0812">Transmembrane</keyword>
<evidence type="ECO:0000256" key="1">
    <source>
        <dbReference type="SAM" id="Phobius"/>
    </source>
</evidence>
<evidence type="ECO:0000313" key="2">
    <source>
        <dbReference type="EMBL" id="PLB37522.1"/>
    </source>
</evidence>
<accession>A0A2I2FA66</accession>
<dbReference type="PANTHER" id="PTHR37577:SF1">
    <property type="entry name" value="INTEGRAL MEMBRANE PROTEIN"/>
    <property type="match status" value="1"/>
</dbReference>
<keyword evidence="1" id="KW-0472">Membrane</keyword>
<dbReference type="EMBL" id="KZ559142">
    <property type="protein sequence ID" value="PLB37522.1"/>
    <property type="molecule type" value="Genomic_DNA"/>
</dbReference>
<sequence>MASLSPTPSDHCGTSFIPMSIDSDITGKGVVANYIGTAGFAVLLIIVYFLVVYDPLQDPFRKPHQDASQSSFRPNPVDVVFLRLVRDTCTRIFRWRRRSVSARMERIFIKCAMAMGDLQILTGLSILVSGYIQLSNGLSSYHWMVIIDLAWFSCLTHLACLTLLRNFLYNHPLQRTVRLFFMGVLAILLVVGLSFTSRYTWVSFDYYTSLTEFMAGPPFSSYPDPVAITYHATCQIPNTTKDPDWQYLSTVFSIVLIAMGLLSRVIKLYRFISVGVCARLRSWVSTRIRRYLRWVFSRCCFNKSPRSLSRTLIYRPLLAVFVVAELGLDWWSSFLLEVRRSRVHFLIIL</sequence>